<dbReference type="AlphaFoldDB" id="W4KP56"/>
<gene>
    <name evidence="2" type="ORF">HETIRDRAFT_437573</name>
</gene>
<dbReference type="HOGENOM" id="CLU_3106629_0_0_1"/>
<evidence type="ECO:0000256" key="1">
    <source>
        <dbReference type="SAM" id="SignalP"/>
    </source>
</evidence>
<dbReference type="Proteomes" id="UP000030671">
    <property type="component" value="Unassembled WGS sequence"/>
</dbReference>
<evidence type="ECO:0000313" key="2">
    <source>
        <dbReference type="EMBL" id="ETW86806.1"/>
    </source>
</evidence>
<keyword evidence="1" id="KW-0732">Signal</keyword>
<dbReference type="InParanoid" id="W4KP56"/>
<feature type="chain" id="PRO_5004844556" evidence="1">
    <location>
        <begin position="21"/>
        <end position="51"/>
    </location>
</feature>
<keyword evidence="3" id="KW-1185">Reference proteome</keyword>
<dbReference type="GeneID" id="20674963"/>
<evidence type="ECO:0000313" key="3">
    <source>
        <dbReference type="Proteomes" id="UP000030671"/>
    </source>
</evidence>
<name>W4KP56_HETIT</name>
<feature type="signal peptide" evidence="1">
    <location>
        <begin position="1"/>
        <end position="20"/>
    </location>
</feature>
<accession>W4KP56</accession>
<dbReference type="KEGG" id="hir:HETIRDRAFT_437573"/>
<organism evidence="2 3">
    <name type="scientific">Heterobasidion irregulare (strain TC 32-1)</name>
    <dbReference type="NCBI Taxonomy" id="747525"/>
    <lineage>
        <taxon>Eukaryota</taxon>
        <taxon>Fungi</taxon>
        <taxon>Dikarya</taxon>
        <taxon>Basidiomycota</taxon>
        <taxon>Agaricomycotina</taxon>
        <taxon>Agaricomycetes</taxon>
        <taxon>Russulales</taxon>
        <taxon>Bondarzewiaceae</taxon>
        <taxon>Heterobasidion</taxon>
        <taxon>Heterobasidion annosum species complex</taxon>
    </lineage>
</organism>
<proteinExistence type="predicted"/>
<reference evidence="2 3" key="1">
    <citation type="journal article" date="2012" name="New Phytol.">
        <title>Insight into trade-off between wood decay and parasitism from the genome of a fungal forest pathogen.</title>
        <authorList>
            <person name="Olson A."/>
            <person name="Aerts A."/>
            <person name="Asiegbu F."/>
            <person name="Belbahri L."/>
            <person name="Bouzid O."/>
            <person name="Broberg A."/>
            <person name="Canback B."/>
            <person name="Coutinho P.M."/>
            <person name="Cullen D."/>
            <person name="Dalman K."/>
            <person name="Deflorio G."/>
            <person name="van Diepen L.T."/>
            <person name="Dunand C."/>
            <person name="Duplessis S."/>
            <person name="Durling M."/>
            <person name="Gonthier P."/>
            <person name="Grimwood J."/>
            <person name="Fossdal C.G."/>
            <person name="Hansson D."/>
            <person name="Henrissat B."/>
            <person name="Hietala A."/>
            <person name="Himmelstrand K."/>
            <person name="Hoffmeister D."/>
            <person name="Hogberg N."/>
            <person name="James T.Y."/>
            <person name="Karlsson M."/>
            <person name="Kohler A."/>
            <person name="Kues U."/>
            <person name="Lee Y.H."/>
            <person name="Lin Y.C."/>
            <person name="Lind M."/>
            <person name="Lindquist E."/>
            <person name="Lombard V."/>
            <person name="Lucas S."/>
            <person name="Lunden K."/>
            <person name="Morin E."/>
            <person name="Murat C."/>
            <person name="Park J."/>
            <person name="Raffaello T."/>
            <person name="Rouze P."/>
            <person name="Salamov A."/>
            <person name="Schmutz J."/>
            <person name="Solheim H."/>
            <person name="Stahlberg J."/>
            <person name="Velez H."/>
            <person name="de Vries R.P."/>
            <person name="Wiebenga A."/>
            <person name="Woodward S."/>
            <person name="Yakovlev I."/>
            <person name="Garbelotto M."/>
            <person name="Martin F."/>
            <person name="Grigoriev I.V."/>
            <person name="Stenlid J."/>
        </authorList>
    </citation>
    <scope>NUCLEOTIDE SEQUENCE [LARGE SCALE GENOMIC DNA]</scope>
    <source>
        <strain evidence="2 3">TC 32-1</strain>
    </source>
</reference>
<dbReference type="RefSeq" id="XP_009540790.1">
    <property type="nucleotide sequence ID" value="XM_009542495.1"/>
</dbReference>
<sequence>MPALSRIALACSFPVIFTVANPEVVFVAATPEVIRGSGMRPTPLADLALAR</sequence>
<protein>
    <submittedName>
        <fullName evidence="2">Uncharacterized protein</fullName>
    </submittedName>
</protein>
<dbReference type="EMBL" id="KI925454">
    <property type="protein sequence ID" value="ETW86806.1"/>
    <property type="molecule type" value="Genomic_DNA"/>
</dbReference>